<gene>
    <name evidence="4" type="ORF">CUN48_04345</name>
</gene>
<keyword evidence="2" id="KW-0812">Transmembrane</keyword>
<dbReference type="InterPro" id="IPR013783">
    <property type="entry name" value="Ig-like_fold"/>
</dbReference>
<dbReference type="GO" id="GO:0005975">
    <property type="term" value="P:carbohydrate metabolic process"/>
    <property type="evidence" value="ECO:0007669"/>
    <property type="project" value="InterPro"/>
</dbReference>
<keyword evidence="2" id="KW-1133">Transmembrane helix</keyword>
<feature type="transmembrane region" description="Helical" evidence="2">
    <location>
        <begin position="970"/>
        <end position="987"/>
    </location>
</feature>
<feature type="domain" description="Fibronectin type-III" evidence="3">
    <location>
        <begin position="861"/>
        <end position="961"/>
    </location>
</feature>
<evidence type="ECO:0000256" key="1">
    <source>
        <dbReference type="SAM" id="Coils"/>
    </source>
</evidence>
<accession>A0A2M8QEL8</accession>
<dbReference type="PROSITE" id="PS50853">
    <property type="entry name" value="FN3"/>
    <property type="match status" value="1"/>
</dbReference>
<organism evidence="4 5">
    <name type="scientific">Candidatus Thermofonsia Clade 3 bacterium</name>
    <dbReference type="NCBI Taxonomy" id="2364212"/>
    <lineage>
        <taxon>Bacteria</taxon>
        <taxon>Bacillati</taxon>
        <taxon>Chloroflexota</taxon>
        <taxon>Candidatus Thermofontia</taxon>
        <taxon>Candidatus Thermofonsia Clade 3</taxon>
    </lineage>
</organism>
<sequence length="996" mass="111507">MKTNFKVYVTLGLHVNFYHSWRGDTPDEAGFGTDMRVIRGILDILDRAQATGMTARVYWDVDAYWTLQTIIPEHCPDILERIRARVSAGMDEVILGPFNNGANHAATPDEFRAAVTWAIENPWGSGLKQQFGRVAPFYRPQECMFTTGHEALLKACGIEGVLLYYSLTPFNTLGAFLPPLPLEDRFNPLWFRTREDQPPLVLFPCLGLTDLFEFVSLEDLMLDLHARQQRGEIRSDVLVHLNADADLETWLPVRLPRFLRWFPNTGGIEEYLRVVHKYPWAELTVPSAYLADHPPRREVLVRQDLADGGFDGNYSWAEKFSSLLAWTALERSRLASLRAEVLAQRSGLDLSDMLWEGSDSVFFQRLIGLSTTHFGMSTPIINEERQARALALLNNAAARAEAAERRAAHARKATSPLPKTTALYAFELVPAPPRRHQPIPEGHVAVSLPIVLPSDIATVRLERASGAPVPASLTDVRVLPDGRKQCHVRFVAAIGGQADYDYRLLPSAAPLTPPPTLTQLRNRWLEILFSTQSGIASFRYLEREIGGPDFLKPFITYKDGSRGVTYLTAGFSFRPLSDETWDGLQRVCLRATIPMRTHRGNYESELLFVFTLFDALPYLYVDATVRYAYTPPTDVIHNMLQKLRRLMDLNWIETAPFQITPCLDPPQGRPLRIWKHNHLGITAYYDLNYGAINPRNRQLDAFNHQVTNGWVAVSDGQMGLLVGQDASTLASMAFCPMRLRQVQHQQVLSLNPFGSYYGRMLDYQHLGGNGIGARLLTAFSGALRPNGPSYNGQTLRFSLMLAPYAGDAPPDRIQTDAGLHFYPPGAVIHHAPAGIEADLAESLRASCEAEARRQRLIDPLPLSPPTAFLCNPVSGGVVLVWDAPPGNLATGYEVAFRREDETAWQTRQVEATTRLFIPGLKDGVIYHFKVRALCEAPEQGRVRCSAWTAEQIGIPGATQPTTRWKGMGRLPVGALAHLVLLSLWTVIRRRIKREIS</sequence>
<evidence type="ECO:0000259" key="3">
    <source>
        <dbReference type="PROSITE" id="PS50853"/>
    </source>
</evidence>
<dbReference type="SUPFAM" id="SSF49265">
    <property type="entry name" value="Fibronectin type III"/>
    <property type="match status" value="1"/>
</dbReference>
<dbReference type="Pfam" id="PF00041">
    <property type="entry name" value="fn3"/>
    <property type="match status" value="1"/>
</dbReference>
<keyword evidence="2" id="KW-0472">Membrane</keyword>
<dbReference type="SUPFAM" id="SSF88713">
    <property type="entry name" value="Glycoside hydrolase/deacetylase"/>
    <property type="match status" value="1"/>
</dbReference>
<dbReference type="Gene3D" id="2.60.40.10">
    <property type="entry name" value="Immunoglobulins"/>
    <property type="match status" value="1"/>
</dbReference>
<dbReference type="InterPro" id="IPR011330">
    <property type="entry name" value="Glyco_hydro/deAcase_b/a-brl"/>
</dbReference>
<feature type="coiled-coil region" evidence="1">
    <location>
        <begin position="386"/>
        <end position="413"/>
    </location>
</feature>
<name>A0A2M8QEL8_9CHLR</name>
<evidence type="ECO:0000313" key="5">
    <source>
        <dbReference type="Proteomes" id="UP000230790"/>
    </source>
</evidence>
<evidence type="ECO:0000256" key="2">
    <source>
        <dbReference type="SAM" id="Phobius"/>
    </source>
</evidence>
<dbReference type="CDD" id="cd00063">
    <property type="entry name" value="FN3"/>
    <property type="match status" value="1"/>
</dbReference>
<protein>
    <recommendedName>
        <fullName evidence="3">Fibronectin type-III domain-containing protein</fullName>
    </recommendedName>
</protein>
<evidence type="ECO:0000313" key="4">
    <source>
        <dbReference type="EMBL" id="PJF48255.1"/>
    </source>
</evidence>
<dbReference type="SMART" id="SM00060">
    <property type="entry name" value="FN3"/>
    <property type="match status" value="1"/>
</dbReference>
<dbReference type="InterPro" id="IPR003961">
    <property type="entry name" value="FN3_dom"/>
</dbReference>
<proteinExistence type="predicted"/>
<dbReference type="EMBL" id="PGTN01000019">
    <property type="protein sequence ID" value="PJF48255.1"/>
    <property type="molecule type" value="Genomic_DNA"/>
</dbReference>
<keyword evidence="1" id="KW-0175">Coiled coil</keyword>
<dbReference type="Proteomes" id="UP000230790">
    <property type="component" value="Unassembled WGS sequence"/>
</dbReference>
<reference evidence="4 5" key="1">
    <citation type="submission" date="2017-11" db="EMBL/GenBank/DDBJ databases">
        <title>Evolution of Phototrophy in the Chloroflexi Phylum Driven by Horizontal Gene Transfer.</title>
        <authorList>
            <person name="Ward L.M."/>
            <person name="Hemp J."/>
            <person name="Shih P.M."/>
            <person name="Mcglynn S.E."/>
            <person name="Fischer W."/>
        </authorList>
    </citation>
    <scope>NUCLEOTIDE SEQUENCE [LARGE SCALE GENOMIC DNA]</scope>
    <source>
        <strain evidence="4">JP3_7</strain>
    </source>
</reference>
<comment type="caution">
    <text evidence="4">The sequence shown here is derived from an EMBL/GenBank/DDBJ whole genome shotgun (WGS) entry which is preliminary data.</text>
</comment>
<dbReference type="InterPro" id="IPR036116">
    <property type="entry name" value="FN3_sf"/>
</dbReference>
<dbReference type="AlphaFoldDB" id="A0A2M8QEL8"/>